<dbReference type="InterPro" id="IPR050815">
    <property type="entry name" value="TF_fung"/>
</dbReference>
<gene>
    <name evidence="8" type="ORF">BKA67DRAFT_537674</name>
</gene>
<feature type="compositionally biased region" description="Gly residues" evidence="6">
    <location>
        <begin position="26"/>
        <end position="37"/>
    </location>
</feature>
<dbReference type="AlphaFoldDB" id="A0A9P8UGX8"/>
<feature type="compositionally biased region" description="Polar residues" evidence="6">
    <location>
        <begin position="1"/>
        <end position="19"/>
    </location>
</feature>
<comment type="subcellular location">
    <subcellularLocation>
        <location evidence="1">Nucleus</location>
    </subcellularLocation>
</comment>
<dbReference type="EMBL" id="JAGPXC010000006">
    <property type="protein sequence ID" value="KAH6651822.1"/>
    <property type="molecule type" value="Genomic_DNA"/>
</dbReference>
<protein>
    <recommendedName>
        <fullName evidence="7">Xylanolytic transcriptional activator regulatory domain-containing protein</fullName>
    </recommendedName>
</protein>
<evidence type="ECO:0000256" key="2">
    <source>
        <dbReference type="ARBA" id="ARBA00022723"/>
    </source>
</evidence>
<dbReference type="GeneID" id="70129254"/>
<evidence type="ECO:0000256" key="1">
    <source>
        <dbReference type="ARBA" id="ARBA00004123"/>
    </source>
</evidence>
<feature type="compositionally biased region" description="Basic and acidic residues" evidence="6">
    <location>
        <begin position="61"/>
        <end position="86"/>
    </location>
</feature>
<dbReference type="GO" id="GO:0003677">
    <property type="term" value="F:DNA binding"/>
    <property type="evidence" value="ECO:0007669"/>
    <property type="project" value="InterPro"/>
</dbReference>
<feature type="region of interest" description="Disordered" evidence="6">
    <location>
        <begin position="1"/>
        <end position="87"/>
    </location>
</feature>
<dbReference type="PANTHER" id="PTHR47338:SF5">
    <property type="entry name" value="ZN(II)2CYS6 TRANSCRIPTION FACTOR (EUROFUNG)"/>
    <property type="match status" value="1"/>
</dbReference>
<dbReference type="OrthoDB" id="2399539at2759"/>
<keyword evidence="3" id="KW-0805">Transcription regulation</keyword>
<reference evidence="8" key="1">
    <citation type="journal article" date="2021" name="Nat. Commun.">
        <title>Genetic determinants of endophytism in the Arabidopsis root mycobiome.</title>
        <authorList>
            <person name="Mesny F."/>
            <person name="Miyauchi S."/>
            <person name="Thiergart T."/>
            <person name="Pickel B."/>
            <person name="Atanasova L."/>
            <person name="Karlsson M."/>
            <person name="Huettel B."/>
            <person name="Barry K.W."/>
            <person name="Haridas S."/>
            <person name="Chen C."/>
            <person name="Bauer D."/>
            <person name="Andreopoulos W."/>
            <person name="Pangilinan J."/>
            <person name="LaButti K."/>
            <person name="Riley R."/>
            <person name="Lipzen A."/>
            <person name="Clum A."/>
            <person name="Drula E."/>
            <person name="Henrissat B."/>
            <person name="Kohler A."/>
            <person name="Grigoriev I.V."/>
            <person name="Martin F.M."/>
            <person name="Hacquard S."/>
        </authorList>
    </citation>
    <scope>NUCLEOTIDE SEQUENCE</scope>
    <source>
        <strain evidence="8">MPI-SDFR-AT-0073</strain>
    </source>
</reference>
<dbReference type="GO" id="GO:0005634">
    <property type="term" value="C:nucleus"/>
    <property type="evidence" value="ECO:0007669"/>
    <property type="project" value="UniProtKB-SubCell"/>
</dbReference>
<dbReference type="GO" id="GO:0000981">
    <property type="term" value="F:DNA-binding transcription factor activity, RNA polymerase II-specific"/>
    <property type="evidence" value="ECO:0007669"/>
    <property type="project" value="InterPro"/>
</dbReference>
<evidence type="ECO:0000256" key="5">
    <source>
        <dbReference type="ARBA" id="ARBA00023242"/>
    </source>
</evidence>
<organism evidence="8 9">
    <name type="scientific">Truncatella angustata</name>
    <dbReference type="NCBI Taxonomy" id="152316"/>
    <lineage>
        <taxon>Eukaryota</taxon>
        <taxon>Fungi</taxon>
        <taxon>Dikarya</taxon>
        <taxon>Ascomycota</taxon>
        <taxon>Pezizomycotina</taxon>
        <taxon>Sordariomycetes</taxon>
        <taxon>Xylariomycetidae</taxon>
        <taxon>Amphisphaeriales</taxon>
        <taxon>Sporocadaceae</taxon>
        <taxon>Truncatella</taxon>
    </lineage>
</organism>
<feature type="domain" description="Xylanolytic transcriptional activator regulatory" evidence="7">
    <location>
        <begin position="223"/>
        <end position="302"/>
    </location>
</feature>
<feature type="compositionally biased region" description="Polar residues" evidence="6">
    <location>
        <begin position="575"/>
        <end position="594"/>
    </location>
</feature>
<evidence type="ECO:0000259" key="7">
    <source>
        <dbReference type="SMART" id="SM00906"/>
    </source>
</evidence>
<feature type="compositionally biased region" description="Polar residues" evidence="6">
    <location>
        <begin position="555"/>
        <end position="564"/>
    </location>
</feature>
<dbReference type="GO" id="GO:0008270">
    <property type="term" value="F:zinc ion binding"/>
    <property type="evidence" value="ECO:0007669"/>
    <property type="project" value="InterPro"/>
</dbReference>
<comment type="caution">
    <text evidence="8">The sequence shown here is derived from an EMBL/GenBank/DDBJ whole genome shotgun (WGS) entry which is preliminary data.</text>
</comment>
<proteinExistence type="predicted"/>
<dbReference type="SMART" id="SM00906">
    <property type="entry name" value="Fungal_trans"/>
    <property type="match status" value="1"/>
</dbReference>
<keyword evidence="9" id="KW-1185">Reference proteome</keyword>
<keyword evidence="4" id="KW-0804">Transcription</keyword>
<dbReference type="Pfam" id="PF04082">
    <property type="entry name" value="Fungal_trans"/>
    <property type="match status" value="1"/>
</dbReference>
<dbReference type="InterPro" id="IPR007219">
    <property type="entry name" value="XnlR_reg_dom"/>
</dbReference>
<feature type="region of interest" description="Disordered" evidence="6">
    <location>
        <begin position="555"/>
        <end position="660"/>
    </location>
</feature>
<dbReference type="GO" id="GO:0006351">
    <property type="term" value="P:DNA-templated transcription"/>
    <property type="evidence" value="ECO:0007669"/>
    <property type="project" value="InterPro"/>
</dbReference>
<feature type="compositionally biased region" description="Polar residues" evidence="6">
    <location>
        <begin position="651"/>
        <end position="660"/>
    </location>
</feature>
<sequence length="750" mass="84227">MNTSQASEHTSPSVASPASPQIHASGQGGRATSGGGAAPVKRRAPIACRSSFPSRGDPDEDRQFRHPRQRSDRRPRSEGSKIKRESISSPVVQDALTNVVPPKWGNEWSLLPDVDVIKEGVVAFTTHYFQLGFIPKERFPLQLEHNLGSMSVFLLLSLLSISARFNKKIQVHYGESQKAVNWFMKNAERLALGELYQQPTLERCQAFLLLSIAQQGCGKSNESYINMGIATRMAALMRLHREETYERITPSSSADEIIRAESARRTFWVLHSQDNLHSGPYKPFSLAPSDITALLPCDEEEFKNAIVPPSRAALEGTPPAIQNPQLTTLRPRSLFATLIQTHHLWGIIARRALAKEKSSKPGSNNSEYSRMATILRRFEDNLFGDHRFGIKSLKGHRQDNEDLAFLGCTTGLRLCNIVLRKAYMDEMIHAIRGNPRDQNVHMYRKMGGELVENVRMLYEQVDAQYANDRPSEEKVGSQMATFCVYSCGLLAAYMHKFPQLDPRRHPDEVRMEGKRMYERTTMLLEEAQTIWSLASSWLVGLRKWFDDPNTNRISFESGTMTDGQDPQPHALLHPPTSTSAWQNKMSTLYRTHSTPPQPTDRRHNAAVEPEQTTLPPLQPPSMSSNRADSLSLPPISPYSHPQQPPPPPYQVSEQISGPNSQHQGFQALYQAAHHQAPPQQTWPDAYSNSYMADFQAMPIPDDGFGFNLQQMLDPSWSAPDAPAALYNYPAPDVQQYPPATMDHFRGAANM</sequence>
<accession>A0A9P8UGX8</accession>
<dbReference type="CDD" id="cd12148">
    <property type="entry name" value="fungal_TF_MHR"/>
    <property type="match status" value="1"/>
</dbReference>
<dbReference type="PANTHER" id="PTHR47338">
    <property type="entry name" value="ZN(II)2CYS6 TRANSCRIPTION FACTOR (EUROFUNG)-RELATED"/>
    <property type="match status" value="1"/>
</dbReference>
<dbReference type="RefSeq" id="XP_045956100.1">
    <property type="nucleotide sequence ID" value="XM_046100362.1"/>
</dbReference>
<evidence type="ECO:0000313" key="8">
    <source>
        <dbReference type="EMBL" id="KAH6651822.1"/>
    </source>
</evidence>
<name>A0A9P8UGX8_9PEZI</name>
<evidence type="ECO:0000256" key="4">
    <source>
        <dbReference type="ARBA" id="ARBA00023163"/>
    </source>
</evidence>
<keyword evidence="2" id="KW-0479">Metal-binding</keyword>
<dbReference type="Proteomes" id="UP000758603">
    <property type="component" value="Unassembled WGS sequence"/>
</dbReference>
<keyword evidence="5" id="KW-0539">Nucleus</keyword>
<evidence type="ECO:0000256" key="6">
    <source>
        <dbReference type="SAM" id="MobiDB-lite"/>
    </source>
</evidence>
<evidence type="ECO:0000313" key="9">
    <source>
        <dbReference type="Proteomes" id="UP000758603"/>
    </source>
</evidence>
<evidence type="ECO:0000256" key="3">
    <source>
        <dbReference type="ARBA" id="ARBA00023015"/>
    </source>
</evidence>